<dbReference type="PANTHER" id="PTHR22012:SF2">
    <property type="entry name" value="FIBROUS SHEATH-INTERACTING PROTEIN 1"/>
    <property type="match status" value="1"/>
</dbReference>
<name>A0AAD5TG75_9FUNG</name>
<feature type="region of interest" description="Disordered" evidence="4">
    <location>
        <begin position="104"/>
        <end position="155"/>
    </location>
</feature>
<dbReference type="Pfam" id="PF15554">
    <property type="entry name" value="FSIP1"/>
    <property type="match status" value="1"/>
</dbReference>
<feature type="region of interest" description="Disordered" evidence="4">
    <location>
        <begin position="184"/>
        <end position="209"/>
    </location>
</feature>
<dbReference type="AlphaFoldDB" id="A0AAD5TG75"/>
<accession>A0AAD5TG75</accession>
<keyword evidence="3" id="KW-0175">Coiled coil</keyword>
<evidence type="ECO:0000313" key="6">
    <source>
        <dbReference type="Proteomes" id="UP001212152"/>
    </source>
</evidence>
<proteinExistence type="inferred from homology"/>
<dbReference type="PANTHER" id="PTHR22012">
    <property type="entry name" value="FIBROUS SHEATH INTERACTING PROTEIN 1"/>
    <property type="match status" value="1"/>
</dbReference>
<reference evidence="5" key="1">
    <citation type="submission" date="2020-05" db="EMBL/GenBank/DDBJ databases">
        <title>Phylogenomic resolution of chytrid fungi.</title>
        <authorList>
            <person name="Stajich J.E."/>
            <person name="Amses K."/>
            <person name="Simmons R."/>
            <person name="Seto K."/>
            <person name="Myers J."/>
            <person name="Bonds A."/>
            <person name="Quandt C.A."/>
            <person name="Barry K."/>
            <person name="Liu P."/>
            <person name="Grigoriev I."/>
            <person name="Longcore J.E."/>
            <person name="James T.Y."/>
        </authorList>
    </citation>
    <scope>NUCLEOTIDE SEQUENCE</scope>
    <source>
        <strain evidence="5">JEL0379</strain>
    </source>
</reference>
<comment type="caution">
    <text evidence="5">The sequence shown here is derived from an EMBL/GenBank/DDBJ whole genome shotgun (WGS) entry which is preliminary data.</text>
</comment>
<organism evidence="5 6">
    <name type="scientific">Geranomyces variabilis</name>
    <dbReference type="NCBI Taxonomy" id="109894"/>
    <lineage>
        <taxon>Eukaryota</taxon>
        <taxon>Fungi</taxon>
        <taxon>Fungi incertae sedis</taxon>
        <taxon>Chytridiomycota</taxon>
        <taxon>Chytridiomycota incertae sedis</taxon>
        <taxon>Chytridiomycetes</taxon>
        <taxon>Spizellomycetales</taxon>
        <taxon>Powellomycetaceae</taxon>
        <taxon>Geranomyces</taxon>
    </lineage>
</organism>
<feature type="compositionally biased region" description="Low complexity" evidence="4">
    <location>
        <begin position="114"/>
        <end position="130"/>
    </location>
</feature>
<feature type="compositionally biased region" description="Acidic residues" evidence="4">
    <location>
        <begin position="134"/>
        <end position="145"/>
    </location>
</feature>
<feature type="compositionally biased region" description="Basic and acidic residues" evidence="4">
    <location>
        <begin position="189"/>
        <end position="202"/>
    </location>
</feature>
<sequence>MESDEGDINTQLLINEMAQRRREFDDTEMEVRAELNLLAQVNNQSRGKAVLAQSAEPGMLTPSDVIATSEQDRERLENEARIQRGREKIQELDAIIKQKNSVARTLTRERLSRETSAATSRRQSSTSSARDGQNDDDSTDDEEADSSSSVDLELRSVHSMETRTFLTEPKLGTRVKIGIQALKQAGGTVKEDADRSAEDPEGTHALAKKKKGYKQGDFIQRNIVLGPDARYYSAMTEEESERVEQLLQATDIDDEGSDLISTNFGFSGSSDSMLGRPTSAASSGFFPDMEDHERLINIDRKLQLIIPEPEWETKSITWSTPASLMPSGARTPAEHYAGDTWGSSSAVSDIRDVETVLHDQGTVTAPEILLRDEQTQLAEIDAKLQALKEGESRPVTREEIDRLLYECMRFESEMRSRSASDWDIGSVSDPSRCSSRAQVV</sequence>
<gene>
    <name evidence="5" type="ORF">HDU87_007014</name>
</gene>
<evidence type="ECO:0000256" key="4">
    <source>
        <dbReference type="SAM" id="MobiDB-lite"/>
    </source>
</evidence>
<dbReference type="InterPro" id="IPR026246">
    <property type="entry name" value="Fsip1"/>
</dbReference>
<feature type="region of interest" description="Disordered" evidence="4">
    <location>
        <begin position="419"/>
        <end position="440"/>
    </location>
</feature>
<evidence type="ECO:0000256" key="2">
    <source>
        <dbReference type="ARBA" id="ARBA00019480"/>
    </source>
</evidence>
<feature type="compositionally biased region" description="Polar residues" evidence="4">
    <location>
        <begin position="428"/>
        <end position="440"/>
    </location>
</feature>
<dbReference type="Proteomes" id="UP001212152">
    <property type="component" value="Unassembled WGS sequence"/>
</dbReference>
<comment type="similarity">
    <text evidence="1">Belongs to the FSIP1 family.</text>
</comment>
<dbReference type="EMBL" id="JADGJQ010000062">
    <property type="protein sequence ID" value="KAJ3174642.1"/>
    <property type="molecule type" value="Genomic_DNA"/>
</dbReference>
<keyword evidence="6" id="KW-1185">Reference proteome</keyword>
<evidence type="ECO:0000313" key="5">
    <source>
        <dbReference type="EMBL" id="KAJ3174642.1"/>
    </source>
</evidence>
<evidence type="ECO:0000256" key="1">
    <source>
        <dbReference type="ARBA" id="ARBA00010495"/>
    </source>
</evidence>
<protein>
    <recommendedName>
        <fullName evidence="2">Fibrous sheath-interacting protein 1</fullName>
    </recommendedName>
</protein>
<evidence type="ECO:0000256" key="3">
    <source>
        <dbReference type="ARBA" id="ARBA00023054"/>
    </source>
</evidence>